<dbReference type="GO" id="GO:0009030">
    <property type="term" value="F:thiamine-phosphate kinase activity"/>
    <property type="evidence" value="ECO:0007669"/>
    <property type="project" value="InterPro"/>
</dbReference>
<dbReference type="GO" id="GO:0009228">
    <property type="term" value="P:thiamine biosynthetic process"/>
    <property type="evidence" value="ECO:0007669"/>
    <property type="project" value="InterPro"/>
</dbReference>
<dbReference type="Proteomes" id="UP000183954">
    <property type="component" value="Unassembled WGS sequence"/>
</dbReference>
<dbReference type="InterPro" id="IPR006283">
    <property type="entry name" value="ThiL-like"/>
</dbReference>
<evidence type="ECO:0000313" key="3">
    <source>
        <dbReference type="EMBL" id="SHI13023.1"/>
    </source>
</evidence>
<dbReference type="Gene3D" id="3.90.650.10">
    <property type="entry name" value="PurM-like C-terminal domain"/>
    <property type="match status" value="1"/>
</dbReference>
<name>A0A1M5YN70_9FIRM</name>
<protein>
    <submittedName>
        <fullName evidence="3">Thiamine-monophosphate kinase</fullName>
    </submittedName>
</protein>
<dbReference type="OrthoDB" id="9802811at2"/>
<dbReference type="SUPFAM" id="SSF56042">
    <property type="entry name" value="PurM C-terminal domain-like"/>
    <property type="match status" value="1"/>
</dbReference>
<accession>A0A1M5YN70</accession>
<dbReference type="EMBL" id="FQXJ01000008">
    <property type="protein sequence ID" value="SHI13023.1"/>
    <property type="molecule type" value="Genomic_DNA"/>
</dbReference>
<organism evidence="3 4">
    <name type="scientific">Desulfosporosinus lacus DSM 15449</name>
    <dbReference type="NCBI Taxonomy" id="1121420"/>
    <lineage>
        <taxon>Bacteria</taxon>
        <taxon>Bacillati</taxon>
        <taxon>Bacillota</taxon>
        <taxon>Clostridia</taxon>
        <taxon>Eubacteriales</taxon>
        <taxon>Desulfitobacteriaceae</taxon>
        <taxon>Desulfosporosinus</taxon>
    </lineage>
</organism>
<dbReference type="InterPro" id="IPR036676">
    <property type="entry name" value="PurM-like_C_sf"/>
</dbReference>
<dbReference type="RefSeq" id="WP_073030108.1">
    <property type="nucleotide sequence ID" value="NZ_FQXJ01000008.1"/>
</dbReference>
<dbReference type="CDD" id="cd02194">
    <property type="entry name" value="ThiL"/>
    <property type="match status" value="1"/>
</dbReference>
<evidence type="ECO:0000259" key="1">
    <source>
        <dbReference type="Pfam" id="PF00586"/>
    </source>
</evidence>
<dbReference type="AlphaFoldDB" id="A0A1M5YN70"/>
<gene>
    <name evidence="3" type="ORF">SAMN02746098_02547</name>
</gene>
<keyword evidence="3" id="KW-0418">Kinase</keyword>
<evidence type="ECO:0000259" key="2">
    <source>
        <dbReference type="Pfam" id="PF02769"/>
    </source>
</evidence>
<dbReference type="STRING" id="1121420.SAMN02746098_02547"/>
<keyword evidence="4" id="KW-1185">Reference proteome</keyword>
<sequence>MNREQEIIEVINRHMPRSTSQVNNLFESDSEILAFHGKSLLYNIDEFSEEDLLREDDPYMLGWNMATGSISDILASGGSPKFYAHSMVIRDSWTKDYVEKLSLGVAQVLKKVGATFIGGDFGISNTWRYTGSVIGDLEGQAMLRSGAKVGDGIFLTGPIGRGNVEAALKLYEQNLLVKHLAGRWKNSFRLRSKEAEVIKRYSRCCIDTSDGVFNALGSISEMSGTGFVVGSLPYVKSGLLLAKTLNLPKEMLFLGECGEYELLFTLGKEVEEDFLEEVRKKKLTFYKIGEVKDQGIKSLWKKEREINLRTYALRARDYKDTKDYLRNVVKFLTRP</sequence>
<keyword evidence="3" id="KW-0808">Transferase</keyword>
<dbReference type="Pfam" id="PF00586">
    <property type="entry name" value="AIRS"/>
    <property type="match status" value="1"/>
</dbReference>
<dbReference type="PANTHER" id="PTHR30270:SF0">
    <property type="entry name" value="THIAMINE-MONOPHOSPHATE KINASE"/>
    <property type="match status" value="1"/>
</dbReference>
<dbReference type="PANTHER" id="PTHR30270">
    <property type="entry name" value="THIAMINE-MONOPHOSPHATE KINASE"/>
    <property type="match status" value="1"/>
</dbReference>
<reference evidence="4" key="1">
    <citation type="submission" date="2016-11" db="EMBL/GenBank/DDBJ databases">
        <authorList>
            <person name="Varghese N."/>
            <person name="Submissions S."/>
        </authorList>
    </citation>
    <scope>NUCLEOTIDE SEQUENCE [LARGE SCALE GENOMIC DNA]</scope>
    <source>
        <strain evidence="4">DSM 15449</strain>
    </source>
</reference>
<dbReference type="SUPFAM" id="SSF55326">
    <property type="entry name" value="PurM N-terminal domain-like"/>
    <property type="match status" value="1"/>
</dbReference>
<dbReference type="InterPro" id="IPR016188">
    <property type="entry name" value="PurM-like_N"/>
</dbReference>
<feature type="domain" description="PurM-like C-terminal" evidence="2">
    <location>
        <begin position="148"/>
        <end position="297"/>
    </location>
</feature>
<evidence type="ECO:0000313" key="4">
    <source>
        <dbReference type="Proteomes" id="UP000183954"/>
    </source>
</evidence>
<feature type="domain" description="PurM-like N-terminal" evidence="1">
    <location>
        <begin position="31"/>
        <end position="123"/>
    </location>
</feature>
<proteinExistence type="predicted"/>
<dbReference type="InterPro" id="IPR010918">
    <property type="entry name" value="PurM-like_C_dom"/>
</dbReference>
<dbReference type="Gene3D" id="3.30.1330.10">
    <property type="entry name" value="PurM-like, N-terminal domain"/>
    <property type="match status" value="1"/>
</dbReference>
<dbReference type="Pfam" id="PF02769">
    <property type="entry name" value="AIRS_C"/>
    <property type="match status" value="1"/>
</dbReference>
<dbReference type="InterPro" id="IPR036921">
    <property type="entry name" value="PurM-like_N_sf"/>
</dbReference>